<accession>A2F8A8</accession>
<sequence>MSDQDINTNKYFELRSVYACYIDSYNALYQLKTNYVEDLDSIYKMIKTNLIDSNKYPPSKLIRNILNIITYNNRYAKSYLALAKLISDDCQVNEATCINTISNYLFYKQFGIKLDKYNDFENIKLENLEIHSENTIYKAIMYNDLERFIQFTESEIFNKYQYLKSSLYQASSHGYSLLDLCCYHGAVDCFIIVII</sequence>
<dbReference type="PANTHER" id="PTHR24182">
    <property type="entry name" value="ANKYRIN REPEAT AND SOCS BOX CONTAINING 4"/>
    <property type="match status" value="1"/>
</dbReference>
<dbReference type="VEuPathDB" id="TrichDB:TVAGG3_0038590"/>
<evidence type="ECO:0008006" key="3">
    <source>
        <dbReference type="Google" id="ProtNLM"/>
    </source>
</evidence>
<dbReference type="VEuPathDB" id="TrichDB:TVAG_146050"/>
<dbReference type="PANTHER" id="PTHR24182:SF13">
    <property type="entry name" value="LD18443P"/>
    <property type="match status" value="1"/>
</dbReference>
<keyword evidence="2" id="KW-1185">Reference proteome</keyword>
<dbReference type="SUPFAM" id="SSF48403">
    <property type="entry name" value="Ankyrin repeat"/>
    <property type="match status" value="1"/>
</dbReference>
<dbReference type="InterPro" id="IPR036770">
    <property type="entry name" value="Ankyrin_rpt-contain_sf"/>
</dbReference>
<dbReference type="RefSeq" id="XP_001311798.1">
    <property type="nucleotide sequence ID" value="XM_001311797.1"/>
</dbReference>
<organism evidence="1 2">
    <name type="scientific">Trichomonas vaginalis (strain ATCC PRA-98 / G3)</name>
    <dbReference type="NCBI Taxonomy" id="412133"/>
    <lineage>
        <taxon>Eukaryota</taxon>
        <taxon>Metamonada</taxon>
        <taxon>Parabasalia</taxon>
        <taxon>Trichomonadida</taxon>
        <taxon>Trichomonadidae</taxon>
        <taxon>Trichomonas</taxon>
    </lineage>
</organism>
<evidence type="ECO:0000313" key="1">
    <source>
        <dbReference type="EMBL" id="EAX98868.1"/>
    </source>
</evidence>
<reference evidence="1" key="2">
    <citation type="journal article" date="2007" name="Science">
        <title>Draft genome sequence of the sexually transmitted pathogen Trichomonas vaginalis.</title>
        <authorList>
            <person name="Carlton J.M."/>
            <person name="Hirt R.P."/>
            <person name="Silva J.C."/>
            <person name="Delcher A.L."/>
            <person name="Schatz M."/>
            <person name="Zhao Q."/>
            <person name="Wortman J.R."/>
            <person name="Bidwell S.L."/>
            <person name="Alsmark U.C.M."/>
            <person name="Besteiro S."/>
            <person name="Sicheritz-Ponten T."/>
            <person name="Noel C.J."/>
            <person name="Dacks J.B."/>
            <person name="Foster P.G."/>
            <person name="Simillion C."/>
            <person name="Van de Peer Y."/>
            <person name="Miranda-Saavedra D."/>
            <person name="Barton G.J."/>
            <person name="Westrop G.D."/>
            <person name="Mueller S."/>
            <person name="Dessi D."/>
            <person name="Fiori P.L."/>
            <person name="Ren Q."/>
            <person name="Paulsen I."/>
            <person name="Zhang H."/>
            <person name="Bastida-Corcuera F.D."/>
            <person name="Simoes-Barbosa A."/>
            <person name="Brown M.T."/>
            <person name="Hayes R.D."/>
            <person name="Mukherjee M."/>
            <person name="Okumura C.Y."/>
            <person name="Schneider R."/>
            <person name="Smith A.J."/>
            <person name="Vanacova S."/>
            <person name="Villalvazo M."/>
            <person name="Haas B.J."/>
            <person name="Pertea M."/>
            <person name="Feldblyum T.V."/>
            <person name="Utterback T.R."/>
            <person name="Shu C.L."/>
            <person name="Osoegawa K."/>
            <person name="de Jong P.J."/>
            <person name="Hrdy I."/>
            <person name="Horvathova L."/>
            <person name="Zubacova Z."/>
            <person name="Dolezal P."/>
            <person name="Malik S.B."/>
            <person name="Logsdon J.M. Jr."/>
            <person name="Henze K."/>
            <person name="Gupta A."/>
            <person name="Wang C.C."/>
            <person name="Dunne R.L."/>
            <person name="Upcroft J.A."/>
            <person name="Upcroft P."/>
            <person name="White O."/>
            <person name="Salzberg S.L."/>
            <person name="Tang P."/>
            <person name="Chiu C.-H."/>
            <person name="Lee Y.-S."/>
            <person name="Embley T.M."/>
            <person name="Coombs G.H."/>
            <person name="Mottram J.C."/>
            <person name="Tachezy J."/>
            <person name="Fraser-Liggett C.M."/>
            <person name="Johnson P.J."/>
        </authorList>
    </citation>
    <scope>NUCLEOTIDE SEQUENCE [LARGE SCALE GENOMIC DNA]</scope>
    <source>
        <strain evidence="1">G3</strain>
    </source>
</reference>
<dbReference type="InParanoid" id="A2F8A8"/>
<dbReference type="KEGG" id="tva:4756670"/>
<proteinExistence type="predicted"/>
<protein>
    <recommendedName>
        <fullName evidence="3">DUF3447 domain-containing protein</fullName>
    </recommendedName>
</protein>
<dbReference type="SMR" id="A2F8A8"/>
<dbReference type="EMBL" id="DS113659">
    <property type="protein sequence ID" value="EAX98868.1"/>
    <property type="molecule type" value="Genomic_DNA"/>
</dbReference>
<gene>
    <name evidence="1" type="ORF">TVAG_146050</name>
</gene>
<dbReference type="Proteomes" id="UP000001542">
    <property type="component" value="Unassembled WGS sequence"/>
</dbReference>
<dbReference type="AlphaFoldDB" id="A2F8A8"/>
<evidence type="ECO:0000313" key="2">
    <source>
        <dbReference type="Proteomes" id="UP000001542"/>
    </source>
</evidence>
<name>A2F8A8_TRIV3</name>
<reference evidence="1" key="1">
    <citation type="submission" date="2006-10" db="EMBL/GenBank/DDBJ databases">
        <authorList>
            <person name="Amadeo P."/>
            <person name="Zhao Q."/>
            <person name="Wortman J."/>
            <person name="Fraser-Liggett C."/>
            <person name="Carlton J."/>
        </authorList>
    </citation>
    <scope>NUCLEOTIDE SEQUENCE</scope>
    <source>
        <strain evidence="1">G3</strain>
    </source>
</reference>